<keyword evidence="4" id="KW-1185">Reference proteome</keyword>
<evidence type="ECO:0000313" key="4">
    <source>
        <dbReference type="Proteomes" id="UP000445582"/>
    </source>
</evidence>
<dbReference type="GO" id="GO:0006801">
    <property type="term" value="P:superoxide metabolic process"/>
    <property type="evidence" value="ECO:0007669"/>
    <property type="project" value="InterPro"/>
</dbReference>
<dbReference type="RefSeq" id="WP_160676830.1">
    <property type="nucleotide sequence ID" value="NZ_WTYN01000003.1"/>
</dbReference>
<dbReference type="InterPro" id="IPR036423">
    <property type="entry name" value="SOD-like_Cu/Zn_dom_sf"/>
</dbReference>
<reference evidence="3 4" key="1">
    <citation type="submission" date="2019-12" db="EMBL/GenBank/DDBJ databases">
        <title>Genomic-based taxomic classification of the family Erythrobacteraceae.</title>
        <authorList>
            <person name="Xu L."/>
        </authorList>
    </citation>
    <scope>NUCLEOTIDE SEQUENCE [LARGE SCALE GENOMIC DNA]</scope>
    <source>
        <strain evidence="3 4">MCCC 1A09965</strain>
    </source>
</reference>
<feature type="signal peptide" evidence="2">
    <location>
        <begin position="1"/>
        <end position="24"/>
    </location>
</feature>
<dbReference type="AlphaFoldDB" id="A0A844YK16"/>
<gene>
    <name evidence="3" type="ORF">GRI48_12595</name>
</gene>
<accession>A0A844YK16</accession>
<proteinExistence type="inferred from homology"/>
<dbReference type="OrthoDB" id="7433198at2"/>
<evidence type="ECO:0008006" key="5">
    <source>
        <dbReference type="Google" id="ProtNLM"/>
    </source>
</evidence>
<evidence type="ECO:0000313" key="3">
    <source>
        <dbReference type="EMBL" id="MXO63845.1"/>
    </source>
</evidence>
<feature type="chain" id="PRO_5032715978" description="CHRD domain-containing protein" evidence="2">
    <location>
        <begin position="25"/>
        <end position="220"/>
    </location>
</feature>
<dbReference type="Proteomes" id="UP000445582">
    <property type="component" value="Unassembled WGS sequence"/>
</dbReference>
<keyword evidence="2" id="KW-0732">Signal</keyword>
<sequence length="220" mass="22878">MELKAAIMATTAATGLCLSGIAIAQPKAETYQVELTELNNSGVKGKVNLRLLKDRYLQVTINATGLEMDGLHVGHIHGTLDAAGNPTDAMCPTLEDDADGDGFIELGEGVPQYGPIIIPLGPPPLGEDLDPDGDGTIEYEMTFDLMDGAIFGDGFDKDAVFPLNFREIVLHGLTVAPGPGAGTDGEVNGTNGYLAVLPVACGGIEVKGQGNRQGPKSVNF</sequence>
<protein>
    <recommendedName>
        <fullName evidence="5">CHRD domain-containing protein</fullName>
    </recommendedName>
</protein>
<dbReference type="EMBL" id="WTYN01000003">
    <property type="protein sequence ID" value="MXO63845.1"/>
    <property type="molecule type" value="Genomic_DNA"/>
</dbReference>
<dbReference type="GO" id="GO:0046872">
    <property type="term" value="F:metal ion binding"/>
    <property type="evidence" value="ECO:0007669"/>
    <property type="project" value="InterPro"/>
</dbReference>
<comment type="similarity">
    <text evidence="1">Belongs to the Cu-Zn superoxide dismutase family.</text>
</comment>
<evidence type="ECO:0000256" key="1">
    <source>
        <dbReference type="ARBA" id="ARBA00010457"/>
    </source>
</evidence>
<name>A0A844YK16_9SPHN</name>
<organism evidence="3 4">
    <name type="scientific">Qipengyuania oceanensis</name>
    <dbReference type="NCBI Taxonomy" id="1463597"/>
    <lineage>
        <taxon>Bacteria</taxon>
        <taxon>Pseudomonadati</taxon>
        <taxon>Pseudomonadota</taxon>
        <taxon>Alphaproteobacteria</taxon>
        <taxon>Sphingomonadales</taxon>
        <taxon>Erythrobacteraceae</taxon>
        <taxon>Qipengyuania</taxon>
    </lineage>
</organism>
<evidence type="ECO:0000256" key="2">
    <source>
        <dbReference type="SAM" id="SignalP"/>
    </source>
</evidence>
<comment type="caution">
    <text evidence="3">The sequence shown here is derived from an EMBL/GenBank/DDBJ whole genome shotgun (WGS) entry which is preliminary data.</text>
</comment>
<dbReference type="SUPFAM" id="SSF49329">
    <property type="entry name" value="Cu,Zn superoxide dismutase-like"/>
    <property type="match status" value="1"/>
</dbReference>